<keyword evidence="3" id="KW-1185">Reference proteome</keyword>
<protein>
    <submittedName>
        <fullName evidence="2">Uncharacterized protein</fullName>
    </submittedName>
</protein>
<comment type="caution">
    <text evidence="2">The sequence shown here is derived from an EMBL/GenBank/DDBJ whole genome shotgun (WGS) entry which is preliminary data.</text>
</comment>
<dbReference type="Proteomes" id="UP001558652">
    <property type="component" value="Unassembled WGS sequence"/>
</dbReference>
<dbReference type="AlphaFoldDB" id="A0ABD0YJV7"/>
<reference evidence="2 3" key="1">
    <citation type="submission" date="2024-07" db="EMBL/GenBank/DDBJ databases">
        <title>Chromosome-level genome assembly of the water stick insect Ranatra chinensis (Heteroptera: Nepidae).</title>
        <authorList>
            <person name="Liu X."/>
        </authorList>
    </citation>
    <scope>NUCLEOTIDE SEQUENCE [LARGE SCALE GENOMIC DNA]</scope>
    <source>
        <strain evidence="2">Cailab_2021Rc</strain>
        <tissue evidence="2">Muscle</tissue>
    </source>
</reference>
<evidence type="ECO:0000313" key="2">
    <source>
        <dbReference type="EMBL" id="KAL1130849.1"/>
    </source>
</evidence>
<feature type="region of interest" description="Disordered" evidence="1">
    <location>
        <begin position="109"/>
        <end position="177"/>
    </location>
</feature>
<feature type="region of interest" description="Disordered" evidence="1">
    <location>
        <begin position="1"/>
        <end position="31"/>
    </location>
</feature>
<gene>
    <name evidence="2" type="ORF">AAG570_012090</name>
</gene>
<sequence>METRWRDFNTTTDDGEHQKPGGGGPLAYSPTETTQPIKPVVLLLFTCSISRLDIVSKHRNMFGKNSQRGKRRNNTRGVGGSREGFQFWVTVAGSDFSLSLLEVKTEKERGGMGEKERRFRRAEGEGEPRRIGEDGMKGGRRMREEWGAEQGRDGMWDDEERRMEERWKRRAKGGGEE</sequence>
<dbReference type="EMBL" id="JBFDAA010000007">
    <property type="protein sequence ID" value="KAL1130849.1"/>
    <property type="molecule type" value="Genomic_DNA"/>
</dbReference>
<evidence type="ECO:0000256" key="1">
    <source>
        <dbReference type="SAM" id="MobiDB-lite"/>
    </source>
</evidence>
<accession>A0ABD0YJV7</accession>
<name>A0ABD0YJV7_9HEMI</name>
<organism evidence="2 3">
    <name type="scientific">Ranatra chinensis</name>
    <dbReference type="NCBI Taxonomy" id="642074"/>
    <lineage>
        <taxon>Eukaryota</taxon>
        <taxon>Metazoa</taxon>
        <taxon>Ecdysozoa</taxon>
        <taxon>Arthropoda</taxon>
        <taxon>Hexapoda</taxon>
        <taxon>Insecta</taxon>
        <taxon>Pterygota</taxon>
        <taxon>Neoptera</taxon>
        <taxon>Paraneoptera</taxon>
        <taxon>Hemiptera</taxon>
        <taxon>Heteroptera</taxon>
        <taxon>Panheteroptera</taxon>
        <taxon>Nepomorpha</taxon>
        <taxon>Nepidae</taxon>
        <taxon>Ranatrinae</taxon>
        <taxon>Ranatra</taxon>
    </lineage>
</organism>
<proteinExistence type="predicted"/>
<evidence type="ECO:0000313" key="3">
    <source>
        <dbReference type="Proteomes" id="UP001558652"/>
    </source>
</evidence>